<dbReference type="EMBL" id="JAACJM010000011">
    <property type="protein sequence ID" value="KAF5370326.1"/>
    <property type="molecule type" value="Genomic_DNA"/>
</dbReference>
<feature type="region of interest" description="Disordered" evidence="1">
    <location>
        <begin position="268"/>
        <end position="290"/>
    </location>
</feature>
<feature type="transmembrane region" description="Helical" evidence="2">
    <location>
        <begin position="376"/>
        <end position="401"/>
    </location>
</feature>
<evidence type="ECO:0000256" key="1">
    <source>
        <dbReference type="SAM" id="MobiDB-lite"/>
    </source>
</evidence>
<evidence type="ECO:0000313" key="4">
    <source>
        <dbReference type="Proteomes" id="UP000559256"/>
    </source>
</evidence>
<gene>
    <name evidence="3" type="ORF">D9758_006991</name>
</gene>
<keyword evidence="2" id="KW-0812">Transmembrane</keyword>
<proteinExistence type="predicted"/>
<sequence length="414" mass="46535">MPSKQNEHLSRSWTDSISKGFEEIARELEELYRYLSQTGHSSWSYDPEKEDTYMKAFRIYASITIRRALQDLHRNNPSLFQTNGSSLILSGHTITIVEGNAYNWIYLADESEDSAGICSPWDKTRYLLPRAPAAVSRAKAHVAFLLNDLSSTNFEISDCQISLIAGNLYNSWILWPPYSRFHRDGILWNISGSNYSAIYTKERLVKEVNNFWQTAFPENRSQPMSWNSENSLNFNLTLSNFNATLYHGHCFWTRRSFPVRRRLAWTRTDTPNNDYTGSNQPLSDDDHDRLDATTENANHRHSPTPPARDPFGILTLVREANATAVEATYATIGMVRNPAHSISTDMFRGANGVTITSCTFNVVAEKQENNNGDRKGLSVLAVGTGGVIVAIVVVLLIQVLAVGNTSSLTPTRTV</sequence>
<keyword evidence="4" id="KW-1185">Reference proteome</keyword>
<feature type="compositionally biased region" description="Polar residues" evidence="1">
    <location>
        <begin position="268"/>
        <end position="282"/>
    </location>
</feature>
<dbReference type="AlphaFoldDB" id="A0A8H5LV03"/>
<keyword evidence="2" id="KW-0472">Membrane</keyword>
<comment type="caution">
    <text evidence="3">The sequence shown here is derived from an EMBL/GenBank/DDBJ whole genome shotgun (WGS) entry which is preliminary data.</text>
</comment>
<name>A0A8H5LV03_9AGAR</name>
<keyword evidence="2" id="KW-1133">Transmembrane helix</keyword>
<evidence type="ECO:0000313" key="3">
    <source>
        <dbReference type="EMBL" id="KAF5370326.1"/>
    </source>
</evidence>
<reference evidence="3 4" key="1">
    <citation type="journal article" date="2020" name="ISME J.">
        <title>Uncovering the hidden diversity of litter-decomposition mechanisms in mushroom-forming fungi.</title>
        <authorList>
            <person name="Floudas D."/>
            <person name="Bentzer J."/>
            <person name="Ahren D."/>
            <person name="Johansson T."/>
            <person name="Persson P."/>
            <person name="Tunlid A."/>
        </authorList>
    </citation>
    <scope>NUCLEOTIDE SEQUENCE [LARGE SCALE GENOMIC DNA]</scope>
    <source>
        <strain evidence="3 4">CBS 291.85</strain>
    </source>
</reference>
<organism evidence="3 4">
    <name type="scientific">Tetrapyrgos nigripes</name>
    <dbReference type="NCBI Taxonomy" id="182062"/>
    <lineage>
        <taxon>Eukaryota</taxon>
        <taxon>Fungi</taxon>
        <taxon>Dikarya</taxon>
        <taxon>Basidiomycota</taxon>
        <taxon>Agaricomycotina</taxon>
        <taxon>Agaricomycetes</taxon>
        <taxon>Agaricomycetidae</taxon>
        <taxon>Agaricales</taxon>
        <taxon>Marasmiineae</taxon>
        <taxon>Marasmiaceae</taxon>
        <taxon>Tetrapyrgos</taxon>
    </lineage>
</organism>
<dbReference type="Proteomes" id="UP000559256">
    <property type="component" value="Unassembled WGS sequence"/>
</dbReference>
<accession>A0A8H5LV03</accession>
<evidence type="ECO:0000256" key="2">
    <source>
        <dbReference type="SAM" id="Phobius"/>
    </source>
</evidence>
<protein>
    <submittedName>
        <fullName evidence="3">Uncharacterized protein</fullName>
    </submittedName>
</protein>